<dbReference type="eggNOG" id="COG0568">
    <property type="taxonomic scope" value="Bacteria"/>
</dbReference>
<dbReference type="HOGENOM" id="CLU_577262_0_0_11"/>
<accession>C7Q8R8</accession>
<dbReference type="GO" id="GO:0006352">
    <property type="term" value="P:DNA-templated transcription initiation"/>
    <property type="evidence" value="ECO:0007669"/>
    <property type="project" value="InterPro"/>
</dbReference>
<dbReference type="SUPFAM" id="SSF88659">
    <property type="entry name" value="Sigma3 and sigma4 domains of RNA polymerase sigma factors"/>
    <property type="match status" value="1"/>
</dbReference>
<dbReference type="STRING" id="479433.Caci_1410"/>
<dbReference type="InParanoid" id="C7Q8R8"/>
<organism evidence="2 3">
    <name type="scientific">Catenulispora acidiphila (strain DSM 44928 / JCM 14897 / NBRC 102108 / NRRL B-24433 / ID139908)</name>
    <dbReference type="NCBI Taxonomy" id="479433"/>
    <lineage>
        <taxon>Bacteria</taxon>
        <taxon>Bacillati</taxon>
        <taxon>Actinomycetota</taxon>
        <taxon>Actinomycetes</taxon>
        <taxon>Catenulisporales</taxon>
        <taxon>Catenulisporaceae</taxon>
        <taxon>Catenulispora</taxon>
    </lineage>
</organism>
<sequence>MALWKSLSPRDQALHSRRASGETLDSIGQSYGLSRERIRQLISRGEKSWVDQVDALRPGWRASVRQRFAVRPVVAESDFADILPDSVGIVRGTLLRAAGADRARTWAGPIDGIWSMDPSGLAAQLRDLIALAPFTDDDLDTAAANLEFPENTPLRAILTHSRSPLVRGPHDYWLRRNARARDASYLWLLSEGEPRRIEPIVMAVGGNRNAVAEAMRRDSRFRQLRPEGTWALTDWHVPGATEYTNAMDVVVDVLTERGPITRKNLIAEVVRRYPVSAARVVQCLIGVRVGIHRDGRFDLVERGASPYEESEPRRPRNIIIDEAGNIAGVLLTVDREVLRGSGVIVHPWLTWHLGLRRAPMTRRFSVPGGDGDVITVSRHTSGAQFSSMKSFVDDMGLAIGCQFAVLLRLDEETASVRHTCKPDTCTAS</sequence>
<dbReference type="GO" id="GO:0003700">
    <property type="term" value="F:DNA-binding transcription factor activity"/>
    <property type="evidence" value="ECO:0007669"/>
    <property type="project" value="InterPro"/>
</dbReference>
<dbReference type="EMBL" id="CP001700">
    <property type="protein sequence ID" value="ACU70333.1"/>
    <property type="molecule type" value="Genomic_DNA"/>
</dbReference>
<gene>
    <name evidence="2" type="ordered locus">Caci_1410</name>
</gene>
<evidence type="ECO:0000313" key="2">
    <source>
        <dbReference type="EMBL" id="ACU70333.1"/>
    </source>
</evidence>
<evidence type="ECO:0000313" key="3">
    <source>
        <dbReference type="Proteomes" id="UP000000851"/>
    </source>
</evidence>
<dbReference type="InterPro" id="IPR013324">
    <property type="entry name" value="RNA_pol_sigma_r3/r4-like"/>
</dbReference>
<dbReference type="InterPro" id="IPR007630">
    <property type="entry name" value="RNA_pol_sigma70_r4"/>
</dbReference>
<dbReference type="Pfam" id="PF04545">
    <property type="entry name" value="Sigma70_r4"/>
    <property type="match status" value="1"/>
</dbReference>
<keyword evidence="3" id="KW-1185">Reference proteome</keyword>
<dbReference type="InterPro" id="IPR036388">
    <property type="entry name" value="WH-like_DNA-bd_sf"/>
</dbReference>
<reference evidence="2 3" key="1">
    <citation type="journal article" date="2009" name="Stand. Genomic Sci.">
        <title>Complete genome sequence of Catenulispora acidiphila type strain (ID 139908).</title>
        <authorList>
            <person name="Copeland A."/>
            <person name="Lapidus A."/>
            <person name="Glavina Del Rio T."/>
            <person name="Nolan M."/>
            <person name="Lucas S."/>
            <person name="Chen F."/>
            <person name="Tice H."/>
            <person name="Cheng J.F."/>
            <person name="Bruce D."/>
            <person name="Goodwin L."/>
            <person name="Pitluck S."/>
            <person name="Mikhailova N."/>
            <person name="Pati A."/>
            <person name="Ivanova N."/>
            <person name="Mavromatis K."/>
            <person name="Chen A."/>
            <person name="Palaniappan K."/>
            <person name="Chain P."/>
            <person name="Land M."/>
            <person name="Hauser L."/>
            <person name="Chang Y.J."/>
            <person name="Jeffries C.D."/>
            <person name="Chertkov O."/>
            <person name="Brettin T."/>
            <person name="Detter J.C."/>
            <person name="Han C."/>
            <person name="Ali Z."/>
            <person name="Tindall B.J."/>
            <person name="Goker M."/>
            <person name="Bristow J."/>
            <person name="Eisen J.A."/>
            <person name="Markowitz V."/>
            <person name="Hugenholtz P."/>
            <person name="Kyrpides N.C."/>
            <person name="Klenk H.P."/>
        </authorList>
    </citation>
    <scope>NUCLEOTIDE SEQUENCE [LARGE SCALE GENOMIC DNA]</scope>
    <source>
        <strain evidence="3">DSM 44928 / JCM 14897 / NBRC 102108 / NRRL B-24433 / ID139908</strain>
    </source>
</reference>
<feature type="domain" description="RNA polymerase sigma-70 region 4" evidence="1">
    <location>
        <begin position="7"/>
        <end position="45"/>
    </location>
</feature>
<protein>
    <submittedName>
        <fullName evidence="2">Sigma-70 region 4 domain-containing protein</fullName>
    </submittedName>
</protein>
<dbReference type="Gene3D" id="1.10.10.10">
    <property type="entry name" value="Winged helix-like DNA-binding domain superfamily/Winged helix DNA-binding domain"/>
    <property type="match status" value="1"/>
</dbReference>
<dbReference type="AlphaFoldDB" id="C7Q8R8"/>
<dbReference type="Proteomes" id="UP000000851">
    <property type="component" value="Chromosome"/>
</dbReference>
<dbReference type="KEGG" id="cai:Caci_1410"/>
<evidence type="ECO:0000259" key="1">
    <source>
        <dbReference type="Pfam" id="PF04545"/>
    </source>
</evidence>
<proteinExistence type="predicted"/>
<name>C7Q8R8_CATAD</name>